<dbReference type="PANTHER" id="PTHR23426:SF65">
    <property type="entry name" value="FERREDOXIN-2, MITOCHONDRIAL"/>
    <property type="match status" value="1"/>
</dbReference>
<dbReference type="SUPFAM" id="SSF54292">
    <property type="entry name" value="2Fe-2S ferredoxin-like"/>
    <property type="match status" value="1"/>
</dbReference>
<dbReference type="PROSITE" id="PS00814">
    <property type="entry name" value="ADX"/>
    <property type="match status" value="1"/>
</dbReference>
<dbReference type="InterPro" id="IPR036010">
    <property type="entry name" value="2Fe-2S_ferredoxin-like_sf"/>
</dbReference>
<accession>A0A840AWC0</accession>
<name>A0A840AWC0_9HYPH</name>
<dbReference type="InterPro" id="IPR001041">
    <property type="entry name" value="2Fe-2S_ferredoxin-type"/>
</dbReference>
<proteinExistence type="inferred from homology"/>
<protein>
    <submittedName>
        <fullName evidence="8">2Fe-2S ferredoxin</fullName>
    </submittedName>
</protein>
<keyword evidence="5" id="KW-0411">Iron-sulfur</keyword>
<dbReference type="CDD" id="cd00207">
    <property type="entry name" value="fer2"/>
    <property type="match status" value="1"/>
</dbReference>
<comment type="cofactor">
    <cofactor evidence="6">
        <name>[2Fe-2S] cluster</name>
        <dbReference type="ChEBI" id="CHEBI:190135"/>
    </cofactor>
</comment>
<dbReference type="InterPro" id="IPR012675">
    <property type="entry name" value="Beta-grasp_dom_sf"/>
</dbReference>
<reference evidence="8 9" key="1">
    <citation type="submission" date="2020-08" db="EMBL/GenBank/DDBJ databases">
        <title>Genomic Encyclopedia of Type Strains, Phase IV (KMG-IV): sequencing the most valuable type-strain genomes for metagenomic binning, comparative biology and taxonomic classification.</title>
        <authorList>
            <person name="Goeker M."/>
        </authorList>
    </citation>
    <scope>NUCLEOTIDE SEQUENCE [LARGE SCALE GENOMIC DNA]</scope>
    <source>
        <strain evidence="8 9">DSM 25966</strain>
    </source>
</reference>
<evidence type="ECO:0000313" key="8">
    <source>
        <dbReference type="EMBL" id="MBB3933448.1"/>
    </source>
</evidence>
<gene>
    <name evidence="8" type="ORF">GGR25_004521</name>
</gene>
<evidence type="ECO:0000256" key="2">
    <source>
        <dbReference type="ARBA" id="ARBA00022714"/>
    </source>
</evidence>
<dbReference type="Proteomes" id="UP000553963">
    <property type="component" value="Unassembled WGS sequence"/>
</dbReference>
<organism evidence="8 9">
    <name type="scientific">Kaistia hirudinis</name>
    <dbReference type="NCBI Taxonomy" id="1293440"/>
    <lineage>
        <taxon>Bacteria</taxon>
        <taxon>Pseudomonadati</taxon>
        <taxon>Pseudomonadota</taxon>
        <taxon>Alphaproteobacteria</taxon>
        <taxon>Hyphomicrobiales</taxon>
        <taxon>Kaistiaceae</taxon>
        <taxon>Kaistia</taxon>
    </lineage>
</organism>
<sequence>MKLFVTDHKGVEHELEALEGWRVMEVIRDWDIGIKAECGGALACATCHVYVDPDWYDRLIPMSEEEEERLDDAMLVKSNSRLSCQILMTDELDGLVVRLAPGSEPDDTVAKVA</sequence>
<dbReference type="InterPro" id="IPR018298">
    <property type="entry name" value="Adrenodoxin_Fe-S_BS"/>
</dbReference>
<dbReference type="GO" id="GO:0140647">
    <property type="term" value="P:P450-containing electron transport chain"/>
    <property type="evidence" value="ECO:0007669"/>
    <property type="project" value="InterPro"/>
</dbReference>
<evidence type="ECO:0000256" key="1">
    <source>
        <dbReference type="ARBA" id="ARBA00010914"/>
    </source>
</evidence>
<evidence type="ECO:0000256" key="6">
    <source>
        <dbReference type="ARBA" id="ARBA00034078"/>
    </source>
</evidence>
<comment type="caution">
    <text evidence="8">The sequence shown here is derived from an EMBL/GenBank/DDBJ whole genome shotgun (WGS) entry which is preliminary data.</text>
</comment>
<feature type="domain" description="2Fe-2S ferredoxin-type" evidence="7">
    <location>
        <begin position="1"/>
        <end position="103"/>
    </location>
</feature>
<dbReference type="EMBL" id="JACIDS010000006">
    <property type="protein sequence ID" value="MBB3933448.1"/>
    <property type="molecule type" value="Genomic_DNA"/>
</dbReference>
<dbReference type="AlphaFoldDB" id="A0A840AWC0"/>
<keyword evidence="2" id="KW-0001">2Fe-2S</keyword>
<evidence type="ECO:0000256" key="4">
    <source>
        <dbReference type="ARBA" id="ARBA00023004"/>
    </source>
</evidence>
<dbReference type="PANTHER" id="PTHR23426">
    <property type="entry name" value="FERREDOXIN/ADRENODOXIN"/>
    <property type="match status" value="1"/>
</dbReference>
<keyword evidence="9" id="KW-1185">Reference proteome</keyword>
<dbReference type="InterPro" id="IPR001055">
    <property type="entry name" value="Adrenodoxin-like"/>
</dbReference>
<evidence type="ECO:0000256" key="5">
    <source>
        <dbReference type="ARBA" id="ARBA00023014"/>
    </source>
</evidence>
<dbReference type="Gene3D" id="3.10.20.30">
    <property type="match status" value="1"/>
</dbReference>
<comment type="similarity">
    <text evidence="1">Belongs to the adrenodoxin/putidaredoxin family.</text>
</comment>
<evidence type="ECO:0000313" key="9">
    <source>
        <dbReference type="Proteomes" id="UP000553963"/>
    </source>
</evidence>
<keyword evidence="3" id="KW-0479">Metal-binding</keyword>
<dbReference type="PRINTS" id="PR00355">
    <property type="entry name" value="ADRENODOXIN"/>
</dbReference>
<keyword evidence="4" id="KW-0408">Iron</keyword>
<evidence type="ECO:0000259" key="7">
    <source>
        <dbReference type="PROSITE" id="PS51085"/>
    </source>
</evidence>
<dbReference type="GO" id="GO:0046872">
    <property type="term" value="F:metal ion binding"/>
    <property type="evidence" value="ECO:0007669"/>
    <property type="project" value="UniProtKB-KW"/>
</dbReference>
<dbReference type="RefSeq" id="WP_183401098.1">
    <property type="nucleotide sequence ID" value="NZ_JACIDS010000006.1"/>
</dbReference>
<dbReference type="Pfam" id="PF00111">
    <property type="entry name" value="Fer2"/>
    <property type="match status" value="1"/>
</dbReference>
<dbReference type="GO" id="GO:0051537">
    <property type="term" value="F:2 iron, 2 sulfur cluster binding"/>
    <property type="evidence" value="ECO:0007669"/>
    <property type="project" value="UniProtKB-KW"/>
</dbReference>
<dbReference type="GO" id="GO:0009055">
    <property type="term" value="F:electron transfer activity"/>
    <property type="evidence" value="ECO:0007669"/>
    <property type="project" value="TreeGrafter"/>
</dbReference>
<evidence type="ECO:0000256" key="3">
    <source>
        <dbReference type="ARBA" id="ARBA00022723"/>
    </source>
</evidence>
<dbReference type="PROSITE" id="PS51085">
    <property type="entry name" value="2FE2S_FER_2"/>
    <property type="match status" value="1"/>
</dbReference>